<dbReference type="AlphaFoldDB" id="A0A067MTI0"/>
<reference evidence="4" key="1">
    <citation type="journal article" date="2014" name="Proc. Natl. Acad. Sci. U.S.A.">
        <title>Extensive sampling of basidiomycete genomes demonstrates inadequacy of the white-rot/brown-rot paradigm for wood decay fungi.</title>
        <authorList>
            <person name="Riley R."/>
            <person name="Salamov A.A."/>
            <person name="Brown D.W."/>
            <person name="Nagy L.G."/>
            <person name="Floudas D."/>
            <person name="Held B.W."/>
            <person name="Levasseur A."/>
            <person name="Lombard V."/>
            <person name="Morin E."/>
            <person name="Otillar R."/>
            <person name="Lindquist E.A."/>
            <person name="Sun H."/>
            <person name="LaButti K.M."/>
            <person name="Schmutz J."/>
            <person name="Jabbour D."/>
            <person name="Luo H."/>
            <person name="Baker S.E."/>
            <person name="Pisabarro A.G."/>
            <person name="Walton J.D."/>
            <person name="Blanchette R.A."/>
            <person name="Henrissat B."/>
            <person name="Martin F."/>
            <person name="Cullen D."/>
            <person name="Hibbett D.S."/>
            <person name="Grigoriev I.V."/>
        </authorList>
    </citation>
    <scope>NUCLEOTIDE SEQUENCE [LARGE SCALE GENOMIC DNA]</scope>
    <source>
        <strain evidence="4">FD-172 SS1</strain>
    </source>
</reference>
<evidence type="ECO:0000256" key="2">
    <source>
        <dbReference type="SAM" id="SignalP"/>
    </source>
</evidence>
<name>A0A067MTI0_BOTB1</name>
<keyword evidence="2" id="KW-0732">Signal</keyword>
<feature type="region of interest" description="Disordered" evidence="1">
    <location>
        <begin position="206"/>
        <end position="226"/>
    </location>
</feature>
<gene>
    <name evidence="3" type="ORF">BOTBODRAFT_63746</name>
</gene>
<feature type="compositionally biased region" description="Pro residues" evidence="1">
    <location>
        <begin position="211"/>
        <end position="223"/>
    </location>
</feature>
<feature type="chain" id="PRO_5001641542" evidence="2">
    <location>
        <begin position="23"/>
        <end position="461"/>
    </location>
</feature>
<sequence length="461" mass="46506">MHLPLPFITIALSAFLVSSVSAEGPALAAGQTYVGMNTCTAGPSGGSPSANPILVASTSGACKCGDRSDALAAGDTICAGPTNGASLGEAGCINNSASGPSSCTVNCVEGYQPKDGKTCNVVAAADGVPTITKSDDTCKDQQFLLKTDKGCMCNYNANYPGTTQCKKPASGNGNGVCSTNGISWATCSVVCSKDYEEKNGDCVKKTAVTPTPNPNPNPNPNPTPGTLDQISTCPPHLPAAYAIPGGGCGCATAGKAKAVACVNPASGHGVSKCRSNAAKTSSECYIECDTDYKLENGACVPTAVEKTLSIDDCTEDPNFWLSAVPGGGCKCLSSQTAQWCDPAKTTNGEGGACYQNAPLTDVHCTVTSCDTNFKPQGDQCVPTDKITLISSCTAATGYNLLPSASGCTCSPRGSATACYDPPSGHGEAACKESADKSRIACTVSCDANFKPSADGKDCVPA</sequence>
<protein>
    <submittedName>
        <fullName evidence="3">Uncharacterized protein</fullName>
    </submittedName>
</protein>
<dbReference type="Proteomes" id="UP000027195">
    <property type="component" value="Unassembled WGS sequence"/>
</dbReference>
<organism evidence="3 4">
    <name type="scientific">Botryobasidium botryosum (strain FD-172 SS1)</name>
    <dbReference type="NCBI Taxonomy" id="930990"/>
    <lineage>
        <taxon>Eukaryota</taxon>
        <taxon>Fungi</taxon>
        <taxon>Dikarya</taxon>
        <taxon>Basidiomycota</taxon>
        <taxon>Agaricomycotina</taxon>
        <taxon>Agaricomycetes</taxon>
        <taxon>Cantharellales</taxon>
        <taxon>Botryobasidiaceae</taxon>
        <taxon>Botryobasidium</taxon>
    </lineage>
</organism>
<evidence type="ECO:0000256" key="1">
    <source>
        <dbReference type="SAM" id="MobiDB-lite"/>
    </source>
</evidence>
<dbReference type="InParanoid" id="A0A067MTI0"/>
<dbReference type="EMBL" id="KL198022">
    <property type="protein sequence ID" value="KDQ18020.1"/>
    <property type="molecule type" value="Genomic_DNA"/>
</dbReference>
<evidence type="ECO:0000313" key="4">
    <source>
        <dbReference type="Proteomes" id="UP000027195"/>
    </source>
</evidence>
<evidence type="ECO:0000313" key="3">
    <source>
        <dbReference type="EMBL" id="KDQ18020.1"/>
    </source>
</evidence>
<keyword evidence="4" id="KW-1185">Reference proteome</keyword>
<accession>A0A067MTI0</accession>
<feature type="signal peptide" evidence="2">
    <location>
        <begin position="1"/>
        <end position="22"/>
    </location>
</feature>
<dbReference type="HOGENOM" id="CLU_593101_0_0_1"/>
<proteinExistence type="predicted"/>